<comment type="caution">
    <text evidence="1">The sequence shown here is derived from an EMBL/GenBank/DDBJ whole genome shotgun (WGS) entry which is preliminary data.</text>
</comment>
<dbReference type="InterPro" id="IPR008547">
    <property type="entry name" value="DUF829_TMEM53"/>
</dbReference>
<reference evidence="1" key="1">
    <citation type="submission" date="2023-05" db="EMBL/GenBank/DDBJ databases">
        <title>Nepenthes gracilis genome sequencing.</title>
        <authorList>
            <person name="Fukushima K."/>
        </authorList>
    </citation>
    <scope>NUCLEOTIDE SEQUENCE</scope>
    <source>
        <strain evidence="1">SING2019-196</strain>
    </source>
</reference>
<protein>
    <submittedName>
        <fullName evidence="1">Uncharacterized protein</fullName>
    </submittedName>
</protein>
<dbReference type="EMBL" id="BSYO01000013">
    <property type="protein sequence ID" value="GMH13418.1"/>
    <property type="molecule type" value="Genomic_DNA"/>
</dbReference>
<evidence type="ECO:0000313" key="2">
    <source>
        <dbReference type="Proteomes" id="UP001279734"/>
    </source>
</evidence>
<evidence type="ECO:0000313" key="1">
    <source>
        <dbReference type="EMBL" id="GMH13418.1"/>
    </source>
</evidence>
<organism evidence="1 2">
    <name type="scientific">Nepenthes gracilis</name>
    <name type="common">Slender pitcher plant</name>
    <dbReference type="NCBI Taxonomy" id="150966"/>
    <lineage>
        <taxon>Eukaryota</taxon>
        <taxon>Viridiplantae</taxon>
        <taxon>Streptophyta</taxon>
        <taxon>Embryophyta</taxon>
        <taxon>Tracheophyta</taxon>
        <taxon>Spermatophyta</taxon>
        <taxon>Magnoliopsida</taxon>
        <taxon>eudicotyledons</taxon>
        <taxon>Gunneridae</taxon>
        <taxon>Pentapetalae</taxon>
        <taxon>Caryophyllales</taxon>
        <taxon>Nepenthaceae</taxon>
        <taxon>Nepenthes</taxon>
    </lineage>
</organism>
<dbReference type="PANTHER" id="PTHR12265">
    <property type="entry name" value="TRANSMEMBRANE PROTEIN 53"/>
    <property type="match status" value="1"/>
</dbReference>
<dbReference type="Proteomes" id="UP001279734">
    <property type="component" value="Unassembled WGS sequence"/>
</dbReference>
<name>A0AAD3SLF0_NEPGR</name>
<dbReference type="AlphaFoldDB" id="A0AAD3SLF0"/>
<accession>A0AAD3SLF0</accession>
<keyword evidence="2" id="KW-1185">Reference proteome</keyword>
<sequence length="218" mass="24769">MWGDVEKLYWERSVQNDAIKGIVVIFGWVSLQEMHLKNYVDLYSSFGWNSLICYPNFLNAFFPEKATSLAFLVLNELIKELRIRPYPIVFASFSGGPKACLYKVIQLIDGTSAAPFNPDDKQLVQKCICGNIYDSSPTDCRSNLCSLFTHHPWSLKIPYSTKLLSSVAKGVASGLDALFLARFVLQDNEYWHTLCSSINSELRICFYSQKVMILLPVK</sequence>
<gene>
    <name evidence="1" type="ORF">Nepgr_015259</name>
</gene>
<proteinExistence type="predicted"/>
<dbReference type="PANTHER" id="PTHR12265:SF9">
    <property type="entry name" value="DUF829 DOMAIN PROTEIN"/>
    <property type="match status" value="1"/>
</dbReference>
<dbReference type="Pfam" id="PF05705">
    <property type="entry name" value="DUF829"/>
    <property type="match status" value="1"/>
</dbReference>